<evidence type="ECO:0000256" key="1">
    <source>
        <dbReference type="ARBA" id="ARBA00007357"/>
    </source>
</evidence>
<proteinExistence type="inferred from homology"/>
<dbReference type="PANTHER" id="PTHR11733:SF133">
    <property type="entry name" value="PHOSPHATE-REGULATING NEUTRAL ENDOPEPTIDASE PHEX"/>
    <property type="match status" value="1"/>
</dbReference>
<dbReference type="InterPro" id="IPR000718">
    <property type="entry name" value="Peptidase_M13"/>
</dbReference>
<dbReference type="PANTHER" id="PTHR11733">
    <property type="entry name" value="ZINC METALLOPROTEASE FAMILY M13 NEPRILYSIN-RELATED"/>
    <property type="match status" value="1"/>
</dbReference>
<protein>
    <submittedName>
        <fullName evidence="4">Peptidase M13 N-terminal domain-containing protein</fullName>
    </submittedName>
</protein>
<dbReference type="SUPFAM" id="SSF55486">
    <property type="entry name" value="Metalloproteases ('zincins'), catalytic domain"/>
    <property type="match status" value="1"/>
</dbReference>
<reference evidence="4" key="1">
    <citation type="submission" date="2022-11" db="UniProtKB">
        <authorList>
            <consortium name="WormBaseParasite"/>
        </authorList>
    </citation>
    <scope>IDENTIFICATION</scope>
</reference>
<sequence>MSDYLEMVTMLDQINNLDQRFVATVSGDSFYLKYDCKNKALEYFPQLIDQLYVNRFYDEEAKTETIKTMYKYMDEAFRDIIEESTWMDEDTKDKALEKLDQMELFVGYIPSIFDKKKIIERYGKFKLTPQMSFVEMVWKAREWDTDYYASLNSRTGREYYWNTLDVNTYYHWDYNVLFIVAAFLQTPARVNVMMEILLNLQKLSTAHLAPL</sequence>
<organism evidence="3 4">
    <name type="scientific">Ditylenchus dipsaci</name>
    <dbReference type="NCBI Taxonomy" id="166011"/>
    <lineage>
        <taxon>Eukaryota</taxon>
        <taxon>Metazoa</taxon>
        <taxon>Ecdysozoa</taxon>
        <taxon>Nematoda</taxon>
        <taxon>Chromadorea</taxon>
        <taxon>Rhabditida</taxon>
        <taxon>Tylenchina</taxon>
        <taxon>Tylenchomorpha</taxon>
        <taxon>Sphaerularioidea</taxon>
        <taxon>Anguinidae</taxon>
        <taxon>Anguininae</taxon>
        <taxon>Ditylenchus</taxon>
    </lineage>
</organism>
<dbReference type="GO" id="GO:0016485">
    <property type="term" value="P:protein processing"/>
    <property type="evidence" value="ECO:0007669"/>
    <property type="project" value="TreeGrafter"/>
</dbReference>
<dbReference type="Gene3D" id="3.40.390.10">
    <property type="entry name" value="Collagenase (Catalytic Domain)"/>
    <property type="match status" value="1"/>
</dbReference>
<keyword evidence="3" id="KW-1185">Reference proteome</keyword>
<dbReference type="InterPro" id="IPR024079">
    <property type="entry name" value="MetalloPept_cat_dom_sf"/>
</dbReference>
<dbReference type="InterPro" id="IPR042089">
    <property type="entry name" value="Peptidase_M13_dom_2"/>
</dbReference>
<evidence type="ECO:0000313" key="4">
    <source>
        <dbReference type="WBParaSite" id="jg7768"/>
    </source>
</evidence>
<dbReference type="Pfam" id="PF05649">
    <property type="entry name" value="Peptidase_M13_N"/>
    <property type="match status" value="1"/>
</dbReference>
<dbReference type="AlphaFoldDB" id="A0A915ENF0"/>
<evidence type="ECO:0000259" key="2">
    <source>
        <dbReference type="Pfam" id="PF05649"/>
    </source>
</evidence>
<feature type="domain" description="Peptidase M13 N-terminal" evidence="2">
    <location>
        <begin position="13"/>
        <end position="108"/>
    </location>
</feature>
<name>A0A915ENF0_9BILA</name>
<accession>A0A915ENF0</accession>
<dbReference type="PROSITE" id="PS51885">
    <property type="entry name" value="NEPRILYSIN"/>
    <property type="match status" value="1"/>
</dbReference>
<dbReference type="Proteomes" id="UP000887574">
    <property type="component" value="Unplaced"/>
</dbReference>
<dbReference type="WBParaSite" id="jg7768">
    <property type="protein sequence ID" value="jg7768"/>
    <property type="gene ID" value="jg7768"/>
</dbReference>
<dbReference type="GO" id="GO:0005886">
    <property type="term" value="C:plasma membrane"/>
    <property type="evidence" value="ECO:0007669"/>
    <property type="project" value="TreeGrafter"/>
</dbReference>
<dbReference type="GO" id="GO:0004222">
    <property type="term" value="F:metalloendopeptidase activity"/>
    <property type="evidence" value="ECO:0007669"/>
    <property type="project" value="InterPro"/>
</dbReference>
<dbReference type="Gene3D" id="1.10.1380.10">
    <property type="entry name" value="Neutral endopeptidase , domain2"/>
    <property type="match status" value="1"/>
</dbReference>
<evidence type="ECO:0000313" key="3">
    <source>
        <dbReference type="Proteomes" id="UP000887574"/>
    </source>
</evidence>
<comment type="similarity">
    <text evidence="1">Belongs to the peptidase M13 family.</text>
</comment>
<dbReference type="InterPro" id="IPR008753">
    <property type="entry name" value="Peptidase_M13_N"/>
</dbReference>